<proteinExistence type="predicted"/>
<sequence length="94" mass="10097">MPHISPPAPTTGRLLAGALPAILLILVYLWLADGVLAWMLASSLGHLVGNASLLLWGFGIVLAIPALWLSWQLCRIALQGEREAIESMRSGERA</sequence>
<keyword evidence="3" id="KW-1185">Reference proteome</keyword>
<organism evidence="2 3">
    <name type="scientific">Devosia enhydra</name>
    <dbReference type="NCBI Taxonomy" id="665118"/>
    <lineage>
        <taxon>Bacteria</taxon>
        <taxon>Pseudomonadati</taxon>
        <taxon>Pseudomonadota</taxon>
        <taxon>Alphaproteobacteria</taxon>
        <taxon>Hyphomicrobiales</taxon>
        <taxon>Devosiaceae</taxon>
        <taxon>Devosia</taxon>
    </lineage>
</organism>
<reference evidence="2 3" key="1">
    <citation type="submission" date="2016-11" db="EMBL/GenBank/DDBJ databases">
        <authorList>
            <person name="Jaros S."/>
            <person name="Januszkiewicz K."/>
            <person name="Wedrychowicz H."/>
        </authorList>
    </citation>
    <scope>NUCLEOTIDE SEQUENCE [LARGE SCALE GENOMIC DNA]</scope>
    <source>
        <strain evidence="2 3">ATCC 23634</strain>
    </source>
</reference>
<evidence type="ECO:0000313" key="3">
    <source>
        <dbReference type="Proteomes" id="UP000183447"/>
    </source>
</evidence>
<feature type="transmembrane region" description="Helical" evidence="1">
    <location>
        <begin position="12"/>
        <end position="31"/>
    </location>
</feature>
<dbReference type="STRING" id="665118.SAMN02983003_3945"/>
<dbReference type="EMBL" id="FPKU01000004">
    <property type="protein sequence ID" value="SFZ86751.1"/>
    <property type="molecule type" value="Genomic_DNA"/>
</dbReference>
<keyword evidence="1" id="KW-0812">Transmembrane</keyword>
<name>A0A1K2I3E4_9HYPH</name>
<evidence type="ECO:0000256" key="1">
    <source>
        <dbReference type="SAM" id="Phobius"/>
    </source>
</evidence>
<keyword evidence="1" id="KW-0472">Membrane</keyword>
<feature type="transmembrane region" description="Helical" evidence="1">
    <location>
        <begin position="51"/>
        <end position="71"/>
    </location>
</feature>
<accession>A0A1K2I3E4</accession>
<dbReference type="Proteomes" id="UP000183447">
    <property type="component" value="Unassembled WGS sequence"/>
</dbReference>
<gene>
    <name evidence="2" type="ORF">SAMN02983003_3945</name>
</gene>
<keyword evidence="1" id="KW-1133">Transmembrane helix</keyword>
<evidence type="ECO:0000313" key="2">
    <source>
        <dbReference type="EMBL" id="SFZ86751.1"/>
    </source>
</evidence>
<dbReference type="RefSeq" id="WP_072346710.1">
    <property type="nucleotide sequence ID" value="NZ_FPKU01000004.1"/>
</dbReference>
<dbReference type="AlphaFoldDB" id="A0A1K2I3E4"/>
<protein>
    <submittedName>
        <fullName evidence="2">Uncharacterized protein</fullName>
    </submittedName>
</protein>